<dbReference type="RefSeq" id="WP_329076261.1">
    <property type="nucleotide sequence ID" value="NZ_CP108849.2"/>
</dbReference>
<name>A0ABZ2A2E2_STRNV</name>
<dbReference type="PANTHER" id="PTHR48419">
    <property type="entry name" value="SULFOTRANSFERASE DOMAIN-CONTAINING PROTEIN"/>
    <property type="match status" value="1"/>
</dbReference>
<dbReference type="EMBL" id="CP109495">
    <property type="protein sequence ID" value="WUX52611.1"/>
    <property type="molecule type" value="Genomic_DNA"/>
</dbReference>
<sequence>MSEVDSEGSDGGAGGAGHRVIALWSAPRSRSTAFFRSAVERGDLTGLHEPFCNLRDFGETTVGGETVRSTKALIAAIRELPGRQRVFLKETTDYRYPEVEADKDFLREVRHTFLIRRPAEVAASFYALKPDMSREQIGLEYMHELYDTAVQTGQRPVVLDSDDLVNHPAEIMAAYWAEMGLEHRTEALSWQPGKREEWARSDRWHTDVSRSSGFTKAAATYEVTVENNATLAEFAAHHEPYYQSLYAKRLTVTPG</sequence>
<accession>A0ABZ2A2E2</accession>
<keyword evidence="2" id="KW-1185">Reference proteome</keyword>
<gene>
    <name evidence="1" type="ORF">OG442_14310</name>
</gene>
<organism evidence="1 2">
    <name type="scientific">Streptomyces niveus</name>
    <name type="common">Streptomyces spheroides</name>
    <dbReference type="NCBI Taxonomy" id="193462"/>
    <lineage>
        <taxon>Bacteria</taxon>
        <taxon>Bacillati</taxon>
        <taxon>Actinomycetota</taxon>
        <taxon>Actinomycetes</taxon>
        <taxon>Kitasatosporales</taxon>
        <taxon>Streptomycetaceae</taxon>
        <taxon>Streptomyces</taxon>
    </lineage>
</organism>
<dbReference type="Proteomes" id="UP001432209">
    <property type="component" value="Chromosome"/>
</dbReference>
<dbReference type="InterPro" id="IPR027417">
    <property type="entry name" value="P-loop_NTPase"/>
</dbReference>
<dbReference type="Gene3D" id="3.40.50.300">
    <property type="entry name" value="P-loop containing nucleotide triphosphate hydrolases"/>
    <property type="match status" value="1"/>
</dbReference>
<dbReference type="Pfam" id="PF19798">
    <property type="entry name" value="Sulfotransfer_5"/>
    <property type="match status" value="1"/>
</dbReference>
<evidence type="ECO:0000313" key="1">
    <source>
        <dbReference type="EMBL" id="WUX52611.1"/>
    </source>
</evidence>
<dbReference type="InterPro" id="IPR053226">
    <property type="entry name" value="Pyrrolopyrazine_biosynth_F"/>
</dbReference>
<dbReference type="SUPFAM" id="SSF52540">
    <property type="entry name" value="P-loop containing nucleoside triphosphate hydrolases"/>
    <property type="match status" value="1"/>
</dbReference>
<proteinExistence type="predicted"/>
<dbReference type="PANTHER" id="PTHR48419:SF1">
    <property type="entry name" value="SULFOTRANSFERASE DOMAIN-CONTAINING PROTEIN"/>
    <property type="match status" value="1"/>
</dbReference>
<reference evidence="1" key="1">
    <citation type="submission" date="2022-10" db="EMBL/GenBank/DDBJ databases">
        <title>The complete genomes of actinobacterial strains from the NBC collection.</title>
        <authorList>
            <person name="Joergensen T.S."/>
            <person name="Alvarez Arevalo M."/>
            <person name="Sterndorff E.B."/>
            <person name="Faurdal D."/>
            <person name="Vuksanovic O."/>
            <person name="Mourched A.-S."/>
            <person name="Charusanti P."/>
            <person name="Shaw S."/>
            <person name="Blin K."/>
            <person name="Weber T."/>
        </authorList>
    </citation>
    <scope>NUCLEOTIDE SEQUENCE</scope>
    <source>
        <strain evidence="1">NBC_01432</strain>
    </source>
</reference>
<evidence type="ECO:0000313" key="2">
    <source>
        <dbReference type="Proteomes" id="UP001432209"/>
    </source>
</evidence>
<protein>
    <submittedName>
        <fullName evidence="1">Sulfotransferase family protein</fullName>
    </submittedName>
</protein>